<gene>
    <name evidence="1" type="ORF">SGGMMB4_02124</name>
</gene>
<reference evidence="1 2" key="1">
    <citation type="submission" date="2015-05" db="EMBL/GenBank/DDBJ databases">
        <authorList>
            <person name="Goodhead I."/>
        </authorList>
    </citation>
    <scope>NUCLEOTIDE SEQUENCE [LARGE SCALE GENOMIC DNA]</scope>
    <source>
        <strain evidence="2">morsitans</strain>
    </source>
</reference>
<name>A0A193QI52_SODGM</name>
<dbReference type="Proteomes" id="UP000245838">
    <property type="component" value="Chromosome sggmmb4_Chromosome"/>
</dbReference>
<dbReference type="AlphaFoldDB" id="A0A193QI52"/>
<protein>
    <submittedName>
        <fullName evidence="1">Uncharacterized protein</fullName>
    </submittedName>
</protein>
<evidence type="ECO:0000313" key="1">
    <source>
        <dbReference type="EMBL" id="CRL44803.1"/>
    </source>
</evidence>
<proteinExistence type="predicted"/>
<sequence length="105" mass="11538">MRLVGNARQYEEIATADGLDILFQRFAIQATLNDEKPFFKIVLIAHEQQSHIQLAGVGNPQRIAVTAAQHGAGDIVRAARIGQTNMCIQRYDGTLGGIPLKVLRQ</sequence>
<accession>A0A193QI52</accession>
<organism evidence="1 2">
    <name type="scientific">Sodalis glossinidius (strain morsitans)</name>
    <dbReference type="NCBI Taxonomy" id="343509"/>
    <lineage>
        <taxon>Bacteria</taxon>
        <taxon>Pseudomonadati</taxon>
        <taxon>Pseudomonadota</taxon>
        <taxon>Gammaproteobacteria</taxon>
        <taxon>Enterobacterales</taxon>
        <taxon>Bruguierivoracaceae</taxon>
        <taxon>Sodalis</taxon>
    </lineage>
</organism>
<evidence type="ECO:0000313" key="2">
    <source>
        <dbReference type="Proteomes" id="UP000245838"/>
    </source>
</evidence>
<dbReference type="EMBL" id="LN854557">
    <property type="protein sequence ID" value="CRL44803.1"/>
    <property type="molecule type" value="Genomic_DNA"/>
</dbReference>